<comment type="caution">
    <text evidence="2">The sequence shown here is derived from an EMBL/GenBank/DDBJ whole genome shotgun (WGS) entry which is preliminary data.</text>
</comment>
<dbReference type="AlphaFoldDB" id="X7FCQ1"/>
<dbReference type="Proteomes" id="UP000023430">
    <property type="component" value="Unassembled WGS sequence"/>
</dbReference>
<evidence type="ECO:0000313" key="2">
    <source>
        <dbReference type="EMBL" id="ETX29839.1"/>
    </source>
</evidence>
<accession>X7FCQ1</accession>
<evidence type="ECO:0000259" key="1">
    <source>
        <dbReference type="Pfam" id="PF03050"/>
    </source>
</evidence>
<sequence>MGVYQRLSARDARSGLFVAEFGAWLQAQRLRISAKSRLGEKLTYIHRQWGGQQTFIDDGRVDPDAYL</sequence>
<dbReference type="EMBL" id="JAME01000007">
    <property type="protein sequence ID" value="ETX29839.1"/>
    <property type="molecule type" value="Genomic_DNA"/>
</dbReference>
<reference evidence="2 3" key="1">
    <citation type="submission" date="2014-01" db="EMBL/GenBank/DDBJ databases">
        <title>Roseivivax isoporae LMG 25204 Genome Sequencing.</title>
        <authorList>
            <person name="Lai Q."/>
            <person name="Li G."/>
            <person name="Shao Z."/>
        </authorList>
    </citation>
    <scope>NUCLEOTIDE SEQUENCE [LARGE SCALE GENOMIC DNA]</scope>
    <source>
        <strain evidence="2 3">LMG 25204</strain>
    </source>
</reference>
<dbReference type="STRING" id="1449351.RISW2_20955"/>
<dbReference type="eggNOG" id="COG4372">
    <property type="taxonomic scope" value="Bacteria"/>
</dbReference>
<evidence type="ECO:0000313" key="3">
    <source>
        <dbReference type="Proteomes" id="UP000023430"/>
    </source>
</evidence>
<keyword evidence="3" id="KW-1185">Reference proteome</keyword>
<dbReference type="InterPro" id="IPR004291">
    <property type="entry name" value="Transposase_IS66_central"/>
</dbReference>
<proteinExistence type="predicted"/>
<name>X7FCQ1_9RHOB</name>
<feature type="domain" description="Transposase IS66 central" evidence="1">
    <location>
        <begin position="5"/>
        <end position="64"/>
    </location>
</feature>
<protein>
    <recommendedName>
        <fullName evidence="1">Transposase IS66 central domain-containing protein</fullName>
    </recommendedName>
</protein>
<gene>
    <name evidence="2" type="ORF">RISW2_20955</name>
</gene>
<dbReference type="Pfam" id="PF03050">
    <property type="entry name" value="DDE_Tnp_IS66"/>
    <property type="match status" value="1"/>
</dbReference>
<organism evidence="2 3">
    <name type="scientific">Roseivivax isoporae LMG 25204</name>
    <dbReference type="NCBI Taxonomy" id="1449351"/>
    <lineage>
        <taxon>Bacteria</taxon>
        <taxon>Pseudomonadati</taxon>
        <taxon>Pseudomonadota</taxon>
        <taxon>Alphaproteobacteria</taxon>
        <taxon>Rhodobacterales</taxon>
        <taxon>Roseobacteraceae</taxon>
        <taxon>Roseivivax</taxon>
    </lineage>
</organism>